<feature type="compositionally biased region" description="Polar residues" evidence="1">
    <location>
        <begin position="1042"/>
        <end position="1059"/>
    </location>
</feature>
<dbReference type="GeneID" id="5979756"/>
<dbReference type="GO" id="GO:0030427">
    <property type="term" value="C:site of polarized growth"/>
    <property type="evidence" value="ECO:0000318"/>
    <property type="project" value="GO_Central"/>
</dbReference>
<gene>
    <name evidence="3" type="ORF">SNOG_12624</name>
</gene>
<dbReference type="KEGG" id="pno:SNOG_12624"/>
<sequence>MFAVYRLAYGPLRWSWASFSGSGPLLTTAQEAMPAPGPQETQNRPRYYFPRHIKRQIVTNTTGPAAPTPQLTSSDSSSSSSLESRKFDLTSALSQLFSESKMDSSSSSSNSIFDTTSEPDRPTTVTSTREIIMTPVPIPAPDRSEPFPGTGNLSPSPAPVVSTPEEQLPSSAPQSTPQKPDSQTPESSPQPAPVQSSSAAGNLLNPILGPTGLLPGVIIPASSSSSLVASSSVAPSSTVAEASTQPTASPSSAAGGLLPSLLAPIIGPTGGSVTPLIPLPTPAAPVSSGQPAASTGSAPEVVVPPTSAPAFTPQSSAPAGSSFQGPFIVPGSTGGAIPSSVVQPTSSQGLVGGLLSSVLDPVIGSTGTPVPSSVIQPTTSQGLVGGLLSSVLDPVIGSTGAPIPSSVVQPTSSQGVVGGLLSSVLDPVVGSTGLLPTSGLLQPTPAPASPSSQLPSSVQASSGGIVVGITTALGTGAPVLSASSPVLSSGAIPTSEAVASSGLLNLPSVLSSLVSEVSGVLPSGSAGPTAPISPSPTAAPSAAPSGVLPPLVSSLVSDVSSLLSGVPGSVLPSIVSSLVSELPTGTASAPLPPASSLASSIASDISSGLISSGVLPTGISSLLPIPACCPLVLRSGHSIWRAPHWFLEPHSVRETLIPTTSAISSGSTPPAVSQSSSGILPSGSGISGSGVSSAPAVTSAPVQSSSVPASEGPASSSAAIVPPSSSNATLSETPTFVLPTSAYETASASATQSQVVTSKPAPVQSQKPTGTDSATSMLVGTSIIRESTSNATPTPTSSGIPSSLPKMIAPPEGVPTEYPANSFMGQVCFKWPLNYPFVSANDGLSPDGLNITEAEVRNIGLRPLDTTAYQGFITTLALFTIPSDLQGKLQAQLRNPADAFWHNKDSTVNDLTSLINTACPLPAGKLPGDNSSPNQAGGGGPSTSDNGGDGDGGALGGDANASRPINASAAGIATGAIVGAIAYGAAMFFVARRYRNKRVAHQRSSSVPSTGSRMTYGSIPGGAAAWMHGARNGRITPGSRGSHGSASSQGPSVRTQQISAPVMAENSLGWN</sequence>
<dbReference type="PANTHER" id="PTHR35778">
    <property type="entry name" value="SIGNALING MUCIN HKR1-RELATED"/>
    <property type="match status" value="1"/>
</dbReference>
<feature type="compositionally biased region" description="Low complexity" evidence="1">
    <location>
        <begin position="187"/>
        <end position="200"/>
    </location>
</feature>
<dbReference type="EMBL" id="CH445347">
    <property type="protein sequence ID" value="EAT79922.2"/>
    <property type="molecule type" value="Genomic_DNA"/>
</dbReference>
<feature type="region of interest" description="Disordered" evidence="1">
    <location>
        <begin position="922"/>
        <end position="959"/>
    </location>
</feature>
<dbReference type="GO" id="GO:0005576">
    <property type="term" value="C:extracellular region"/>
    <property type="evidence" value="ECO:0000318"/>
    <property type="project" value="GO_Central"/>
</dbReference>
<dbReference type="GO" id="GO:0005034">
    <property type="term" value="F:osmosensor activity"/>
    <property type="evidence" value="ECO:0000318"/>
    <property type="project" value="GO_Central"/>
</dbReference>
<dbReference type="GO" id="GO:0030010">
    <property type="term" value="P:establishment of cell polarity"/>
    <property type="evidence" value="ECO:0000318"/>
    <property type="project" value="GO_Central"/>
</dbReference>
<feature type="compositionally biased region" description="Polar residues" evidence="1">
    <location>
        <begin position="661"/>
        <end position="671"/>
    </location>
</feature>
<feature type="compositionally biased region" description="Gly residues" evidence="1">
    <location>
        <begin position="936"/>
        <end position="956"/>
    </location>
</feature>
<evidence type="ECO:0000313" key="4">
    <source>
        <dbReference type="Proteomes" id="UP000001055"/>
    </source>
</evidence>
<feature type="compositionally biased region" description="Polar residues" evidence="1">
    <location>
        <begin position="763"/>
        <end position="779"/>
    </location>
</feature>
<accession>Q0U6J0</accession>
<feature type="region of interest" description="Disordered" evidence="1">
    <location>
        <begin position="98"/>
        <end position="203"/>
    </location>
</feature>
<dbReference type="GO" id="GO:0001402">
    <property type="term" value="P:signal transduction involved in filamentous growth"/>
    <property type="evidence" value="ECO:0000318"/>
    <property type="project" value="GO_Central"/>
</dbReference>
<evidence type="ECO:0000256" key="2">
    <source>
        <dbReference type="SAM" id="Phobius"/>
    </source>
</evidence>
<dbReference type="GO" id="GO:0005886">
    <property type="term" value="C:plasma membrane"/>
    <property type="evidence" value="ECO:0000318"/>
    <property type="project" value="GO_Central"/>
</dbReference>
<dbReference type="InterPro" id="IPR039295">
    <property type="entry name" value="MSB2"/>
</dbReference>
<dbReference type="AlphaFoldDB" id="Q0U6J0"/>
<dbReference type="eggNOG" id="ENOG502RZ6J">
    <property type="taxonomic scope" value="Eukaryota"/>
</dbReference>
<proteinExistence type="predicted"/>
<protein>
    <submittedName>
        <fullName evidence="3">Uncharacterized protein</fullName>
    </submittedName>
</protein>
<dbReference type="GO" id="GO:0009986">
    <property type="term" value="C:cell surface"/>
    <property type="evidence" value="ECO:0000318"/>
    <property type="project" value="GO_Central"/>
</dbReference>
<feature type="region of interest" description="Disordered" evidence="1">
    <location>
        <begin position="750"/>
        <end position="808"/>
    </location>
</feature>
<feature type="compositionally biased region" description="Low complexity" evidence="1">
    <location>
        <begin position="787"/>
        <end position="805"/>
    </location>
</feature>
<dbReference type="GO" id="GO:0007232">
    <property type="term" value="P:osmosensory signaling pathway via Sho1 osmosensor"/>
    <property type="evidence" value="ECO:0000318"/>
    <property type="project" value="GO_Central"/>
</dbReference>
<feature type="region of interest" description="Disordered" evidence="1">
    <location>
        <begin position="661"/>
        <end position="732"/>
    </location>
</feature>
<dbReference type="RefSeq" id="XP_001802845.1">
    <property type="nucleotide sequence ID" value="XM_001802793.1"/>
</dbReference>
<organism evidence="3 4">
    <name type="scientific">Phaeosphaeria nodorum (strain SN15 / ATCC MYA-4574 / FGSC 10173)</name>
    <name type="common">Glume blotch fungus</name>
    <name type="synonym">Parastagonospora nodorum</name>
    <dbReference type="NCBI Taxonomy" id="321614"/>
    <lineage>
        <taxon>Eukaryota</taxon>
        <taxon>Fungi</taxon>
        <taxon>Dikarya</taxon>
        <taxon>Ascomycota</taxon>
        <taxon>Pezizomycotina</taxon>
        <taxon>Dothideomycetes</taxon>
        <taxon>Pleosporomycetidae</taxon>
        <taxon>Pleosporales</taxon>
        <taxon>Pleosporineae</taxon>
        <taxon>Phaeosphaeriaceae</taxon>
        <taxon>Parastagonospora</taxon>
    </lineage>
</organism>
<dbReference type="HOGENOM" id="CLU_265471_0_0_1"/>
<dbReference type="Proteomes" id="UP000001055">
    <property type="component" value="Unassembled WGS sequence"/>
</dbReference>
<dbReference type="GO" id="GO:0031505">
    <property type="term" value="P:fungal-type cell wall organization"/>
    <property type="evidence" value="ECO:0000318"/>
    <property type="project" value="GO_Central"/>
</dbReference>
<feature type="compositionally biased region" description="Polar residues" evidence="1">
    <location>
        <begin position="164"/>
        <end position="186"/>
    </location>
</feature>
<feature type="compositionally biased region" description="Low complexity" evidence="1">
    <location>
        <begin position="672"/>
        <end position="726"/>
    </location>
</feature>
<feature type="region of interest" description="Disordered" evidence="1">
    <location>
        <begin position="60"/>
        <end position="83"/>
    </location>
</feature>
<feature type="transmembrane region" description="Helical" evidence="2">
    <location>
        <begin position="969"/>
        <end position="991"/>
    </location>
</feature>
<evidence type="ECO:0000313" key="3">
    <source>
        <dbReference type="EMBL" id="EAT79922.2"/>
    </source>
</evidence>
<keyword evidence="2" id="KW-0472">Membrane</keyword>
<keyword evidence="2" id="KW-1133">Transmembrane helix</keyword>
<dbReference type="InParanoid" id="Q0U6J0"/>
<name>Q0U6J0_PHANO</name>
<feature type="region of interest" description="Disordered" evidence="1">
    <location>
        <begin position="1034"/>
        <end position="1071"/>
    </location>
</feature>
<dbReference type="VEuPathDB" id="FungiDB:JI435_126240"/>
<reference evidence="4" key="1">
    <citation type="journal article" date="2007" name="Plant Cell">
        <title>Dothideomycete-plant interactions illuminated by genome sequencing and EST analysis of the wheat pathogen Stagonospora nodorum.</title>
        <authorList>
            <person name="Hane J.K."/>
            <person name="Lowe R.G."/>
            <person name="Solomon P.S."/>
            <person name="Tan K.C."/>
            <person name="Schoch C.L."/>
            <person name="Spatafora J.W."/>
            <person name="Crous P.W."/>
            <person name="Kodira C."/>
            <person name="Birren B.W."/>
            <person name="Galagan J.E."/>
            <person name="Torriani S.F."/>
            <person name="McDonald B.A."/>
            <person name="Oliver R.P."/>
        </authorList>
    </citation>
    <scope>NUCLEOTIDE SEQUENCE [LARGE SCALE GENOMIC DNA]</scope>
    <source>
        <strain evidence="4">SN15 / ATCC MYA-4574 / FGSC 10173</strain>
    </source>
</reference>
<evidence type="ECO:0000256" key="1">
    <source>
        <dbReference type="SAM" id="MobiDB-lite"/>
    </source>
</evidence>
<dbReference type="PANTHER" id="PTHR35778:SF1">
    <property type="entry name" value="SIGNALING MUCIN HKR1-RELATED"/>
    <property type="match status" value="1"/>
</dbReference>
<keyword evidence="2" id="KW-0812">Transmembrane</keyword>
<dbReference type="GO" id="GO:0006972">
    <property type="term" value="P:hyperosmotic response"/>
    <property type="evidence" value="ECO:0000318"/>
    <property type="project" value="GO_Central"/>
</dbReference>
<feature type="compositionally biased region" description="Low complexity" evidence="1">
    <location>
        <begin position="73"/>
        <end position="82"/>
    </location>
</feature>